<protein>
    <submittedName>
        <fullName evidence="9">PTS system, cellobiose-specific IIB component</fullName>
    </submittedName>
</protein>
<gene>
    <name evidence="9" type="primary">celA</name>
    <name evidence="9" type="ORF">SLITO_v1c03090</name>
</gene>
<evidence type="ECO:0000256" key="5">
    <source>
        <dbReference type="ARBA" id="ARBA00022683"/>
    </source>
</evidence>
<dbReference type="PROSITE" id="PS51100">
    <property type="entry name" value="PTS_EIIB_TYPE_3"/>
    <property type="match status" value="1"/>
</dbReference>
<sequence>MKKILLVCSAGMSTSMLVKKMQMYATIKKLEFEIVAKGIAEAKPELSSYDAIMIGPQISYALDEIKKMAVGKPVELIPTQIYALAKGEDAIKQALKMLGL</sequence>
<evidence type="ECO:0000256" key="4">
    <source>
        <dbReference type="ARBA" id="ARBA00022679"/>
    </source>
</evidence>
<evidence type="ECO:0000256" key="6">
    <source>
        <dbReference type="ARBA" id="ARBA00022777"/>
    </source>
</evidence>
<accession>A0A0K1W0W5</accession>
<reference evidence="9 10" key="1">
    <citation type="journal article" date="2015" name="Genome Announc.">
        <title>Complete Genome Sequence of Spiroplasma litorale TN-1T (DSM 21781), a Bacterium Isolated from a Green-Eyed Horsefly (Tabanus nigrovittatus).</title>
        <authorList>
            <person name="Lo W.S."/>
            <person name="Lai Y.C."/>
            <person name="Lien Y.W."/>
            <person name="Wang T.H."/>
            <person name="Kuo C.H."/>
        </authorList>
    </citation>
    <scope>NUCLEOTIDE SEQUENCE [LARGE SCALE GENOMIC DNA]</scope>
    <source>
        <strain evidence="9 10">TN-1</strain>
    </source>
</reference>
<dbReference type="PANTHER" id="PTHR34581:SF2">
    <property type="entry name" value="PTS SYSTEM N,N'-DIACETYLCHITOBIOSE-SPECIFIC EIIB COMPONENT"/>
    <property type="match status" value="1"/>
</dbReference>
<evidence type="ECO:0000313" key="10">
    <source>
        <dbReference type="Proteomes" id="UP000067476"/>
    </source>
</evidence>
<evidence type="ECO:0000256" key="3">
    <source>
        <dbReference type="ARBA" id="ARBA00022597"/>
    </source>
</evidence>
<dbReference type="PATRIC" id="fig|216942.3.peg.312"/>
<dbReference type="Pfam" id="PF02302">
    <property type="entry name" value="PTS_IIB"/>
    <property type="match status" value="1"/>
</dbReference>
<dbReference type="InterPro" id="IPR013012">
    <property type="entry name" value="PTS_EIIB_3"/>
</dbReference>
<keyword evidence="1" id="KW-0813">Transport</keyword>
<name>A0A0K1W0W5_9MOLU</name>
<keyword evidence="3" id="KW-0762">Sugar transport</keyword>
<dbReference type="PANTHER" id="PTHR34581">
    <property type="entry name" value="PTS SYSTEM N,N'-DIACETYLCHITOBIOSE-SPECIFIC EIIB COMPONENT"/>
    <property type="match status" value="1"/>
</dbReference>
<dbReference type="GO" id="GO:0016301">
    <property type="term" value="F:kinase activity"/>
    <property type="evidence" value="ECO:0007669"/>
    <property type="project" value="UniProtKB-KW"/>
</dbReference>
<dbReference type="Proteomes" id="UP000067476">
    <property type="component" value="Chromosome"/>
</dbReference>
<dbReference type="Gene3D" id="3.40.50.2300">
    <property type="match status" value="1"/>
</dbReference>
<keyword evidence="4" id="KW-0808">Transferase</keyword>
<dbReference type="OrthoDB" id="9808134at2"/>
<organism evidence="9 10">
    <name type="scientific">Spiroplasma litorale</name>
    <dbReference type="NCBI Taxonomy" id="216942"/>
    <lineage>
        <taxon>Bacteria</taxon>
        <taxon>Bacillati</taxon>
        <taxon>Mycoplasmatota</taxon>
        <taxon>Mollicutes</taxon>
        <taxon>Entomoplasmatales</taxon>
        <taxon>Spiroplasmataceae</taxon>
        <taxon>Spiroplasma</taxon>
    </lineage>
</organism>
<proteinExistence type="predicted"/>
<dbReference type="AlphaFoldDB" id="A0A0K1W0W5"/>
<dbReference type="GO" id="GO:0009401">
    <property type="term" value="P:phosphoenolpyruvate-dependent sugar phosphotransferase system"/>
    <property type="evidence" value="ECO:0007669"/>
    <property type="project" value="UniProtKB-KW"/>
</dbReference>
<evidence type="ECO:0000256" key="7">
    <source>
        <dbReference type="PROSITE-ProRule" id="PRU00423"/>
    </source>
</evidence>
<keyword evidence="5" id="KW-0598">Phosphotransferase system</keyword>
<evidence type="ECO:0000313" key="9">
    <source>
        <dbReference type="EMBL" id="AKX33964.1"/>
    </source>
</evidence>
<feature type="modified residue" description="Phosphocysteine; by EIIA" evidence="7">
    <location>
        <position position="8"/>
    </location>
</feature>
<dbReference type="RefSeq" id="WP_075058059.1">
    <property type="nucleotide sequence ID" value="NZ_CP012357.1"/>
</dbReference>
<evidence type="ECO:0000256" key="1">
    <source>
        <dbReference type="ARBA" id="ARBA00022448"/>
    </source>
</evidence>
<keyword evidence="6" id="KW-0418">Kinase</keyword>
<dbReference type="InterPro" id="IPR036095">
    <property type="entry name" value="PTS_EIIB-like_sf"/>
</dbReference>
<dbReference type="GO" id="GO:0008982">
    <property type="term" value="F:protein-N(PI)-phosphohistidine-sugar phosphotransferase activity"/>
    <property type="evidence" value="ECO:0007669"/>
    <property type="project" value="InterPro"/>
</dbReference>
<dbReference type="InterPro" id="IPR003501">
    <property type="entry name" value="PTS_EIIB_2/3"/>
</dbReference>
<dbReference type="EMBL" id="CP012357">
    <property type="protein sequence ID" value="AKX33964.1"/>
    <property type="molecule type" value="Genomic_DNA"/>
</dbReference>
<keyword evidence="10" id="KW-1185">Reference proteome</keyword>
<feature type="domain" description="PTS EIIB type-3" evidence="8">
    <location>
        <begin position="1"/>
        <end position="100"/>
    </location>
</feature>
<dbReference type="CDD" id="cd05564">
    <property type="entry name" value="PTS_IIB_chitobiose_lichenan"/>
    <property type="match status" value="1"/>
</dbReference>
<keyword evidence="2" id="KW-0597">Phosphoprotein</keyword>
<evidence type="ECO:0000259" key="8">
    <source>
        <dbReference type="PROSITE" id="PS51100"/>
    </source>
</evidence>
<dbReference type="InterPro" id="IPR051819">
    <property type="entry name" value="PTS_sugar-specific_EIIB"/>
</dbReference>
<evidence type="ECO:0000256" key="2">
    <source>
        <dbReference type="ARBA" id="ARBA00022553"/>
    </source>
</evidence>
<dbReference type="SUPFAM" id="SSF52794">
    <property type="entry name" value="PTS system IIB component-like"/>
    <property type="match status" value="1"/>
</dbReference>
<dbReference type="STRING" id="216942.SLITO_v1c03090"/>
<dbReference type="KEGG" id="sll:SLITO_v1c03090"/>